<proteinExistence type="predicted"/>
<evidence type="ECO:0000256" key="1">
    <source>
        <dbReference type="SAM" id="MobiDB-lite"/>
    </source>
</evidence>
<dbReference type="EMBL" id="BAABAA010000020">
    <property type="protein sequence ID" value="GAA3596563.1"/>
    <property type="molecule type" value="Genomic_DNA"/>
</dbReference>
<feature type="domain" description="Peptidase C14 caspase" evidence="3">
    <location>
        <begin position="4"/>
        <end position="242"/>
    </location>
</feature>
<evidence type="ECO:0000259" key="3">
    <source>
        <dbReference type="Pfam" id="PF00656"/>
    </source>
</evidence>
<dbReference type="RefSeq" id="WP_344849592.1">
    <property type="nucleotide sequence ID" value="NZ_BAABAA010000020.1"/>
</dbReference>
<dbReference type="SUPFAM" id="SSF52129">
    <property type="entry name" value="Caspase-like"/>
    <property type="match status" value="1"/>
</dbReference>
<dbReference type="PANTHER" id="PTHR22576:SF37">
    <property type="entry name" value="MUCOSA-ASSOCIATED LYMPHOID TISSUE LYMPHOMA TRANSLOCATION PROTEIN 1"/>
    <property type="match status" value="1"/>
</dbReference>
<feature type="region of interest" description="Disordered" evidence="1">
    <location>
        <begin position="392"/>
        <end position="578"/>
    </location>
</feature>
<keyword evidence="2" id="KW-0472">Membrane</keyword>
<gene>
    <name evidence="4" type="ORF">GCM10022235_79940</name>
</gene>
<dbReference type="PANTHER" id="PTHR22576">
    <property type="entry name" value="MUCOSA ASSOCIATED LYMPHOID TISSUE LYMPHOMA TRANSLOCATION PROTEIN 1/PARACASPASE"/>
    <property type="match status" value="1"/>
</dbReference>
<sequence>MDGRRKALIVANDEYDHEGLRHLLSPAADAEALARVLGDRQIGAFEVQTVRNQPTHVIQTHIEDLLADSSADDVLLLHFSCHGLKSESGELFFAARNTRPNRLSSTAISADFVQRCMRASRSRSIVLLLDCCYGGAFGKGVTVRSSGDVNVADSFPENRVGGGRGRAVITASSSIEYAFEGDQLADDNTQRPSVFTTALVEGLATGDADRDEDGWVSLNELYDYVFERVRAQTPHQTPSRDVEMQGELYLARSRRKRIKPMPIPADLQAAMTDPNMFSRLGAVSELRTRLLSENLPSAVGAYEALAEIARTDIQYVADPAKAALAEAALDPTQTSIAFPSVEQGADSPTQEVRLQGPPIARAAIPHADDPWIHLQESTESFVVTIETTTPGPRTGTITLKGPNGQQVIPVTATITPPTPPPAPEPTPAPTEPATPPASTKPEPPAAGSAAVPPTTPPVDAPAVPPKTTPPAGSPAAPPQTTPAVDTPAVAPRTTAPVGATTTPPTTAPPVGAPTVPPRATAPVSAPAGPTQAVPPRSAPAGPSQAAPPRVAPIAASVPPPGANQGWAPGGSNAPQGVPAGQPGVGSAFWALIPVLSLGLLTPVPFIHAAGKLKDGGATAAAVIYSVVWLGLLIGIGSGIQLTALVFLLAIIGTIHAFVLRPRVFAPAPSRPAPPPQPVRRPATPTTQGTPVTLLAGTPTARRTAEAPAPPAVPHFRVVALGVAGSGKTVYLSSMFHTVNVPKPGRTYFLETNAAHRVYLSKVFDEVSDTSEPWPRGTRTGETRELDFDCVSFDAGIRHTVFRISYLDYAGELLESEQEAGSTALGDLEARIRGAHGLLCMLDGYRVLQYLRNEPAGRRYFRSQIQPMTGIMAGASCPIHFVLTKWDLVRGFGEPADADENTRLDLVRNALLETAHLRALIQTHTFENRVIRLIPVSAVGPHFAQMDQQGHVLKLPGGEVEPANVEVPLTAILPDLFRQVESSLDATTRRRLTEEARARRAQAGNASLDGLLSVPAGAALRQRLQDVVGGSSGKEVMGMFLDWMGGASAEQVREAGRARQQYRAQAQSIEAARAGVLAEFGTELDRLEQRLPASRLSGRQGE</sequence>
<dbReference type="InterPro" id="IPR052039">
    <property type="entry name" value="Caspase-related_regulators"/>
</dbReference>
<feature type="compositionally biased region" description="Low complexity" evidence="1">
    <location>
        <begin position="481"/>
        <end position="504"/>
    </location>
</feature>
<keyword evidence="2" id="KW-1133">Transmembrane helix</keyword>
<feature type="compositionally biased region" description="Low complexity" evidence="1">
    <location>
        <begin position="534"/>
        <end position="548"/>
    </location>
</feature>
<feature type="compositionally biased region" description="Low complexity" evidence="1">
    <location>
        <begin position="436"/>
        <end position="452"/>
    </location>
</feature>
<dbReference type="InterPro" id="IPR011600">
    <property type="entry name" value="Pept_C14_caspase"/>
</dbReference>
<dbReference type="SUPFAM" id="SSF52540">
    <property type="entry name" value="P-loop containing nucleoside triphosphate hydrolases"/>
    <property type="match status" value="1"/>
</dbReference>
<name>A0ABP6Z1P7_9ACTN</name>
<protein>
    <recommendedName>
        <fullName evidence="3">Peptidase C14 caspase domain-containing protein</fullName>
    </recommendedName>
</protein>
<dbReference type="PROSITE" id="PS00018">
    <property type="entry name" value="EF_HAND_1"/>
    <property type="match status" value="1"/>
</dbReference>
<feature type="compositionally biased region" description="Low complexity" evidence="1">
    <location>
        <begin position="517"/>
        <end position="527"/>
    </location>
</feature>
<keyword evidence="5" id="KW-1185">Reference proteome</keyword>
<reference evidence="5" key="1">
    <citation type="journal article" date="2019" name="Int. J. Syst. Evol. Microbiol.">
        <title>The Global Catalogue of Microorganisms (GCM) 10K type strain sequencing project: providing services to taxonomists for standard genome sequencing and annotation.</title>
        <authorList>
            <consortium name="The Broad Institute Genomics Platform"/>
            <consortium name="The Broad Institute Genome Sequencing Center for Infectious Disease"/>
            <person name="Wu L."/>
            <person name="Ma J."/>
        </authorList>
    </citation>
    <scope>NUCLEOTIDE SEQUENCE [LARGE SCALE GENOMIC DNA]</scope>
    <source>
        <strain evidence="5">JCM 16928</strain>
    </source>
</reference>
<dbReference type="NCBIfam" id="NF047832">
    <property type="entry name" value="caspase_w_EACC1"/>
    <property type="match status" value="1"/>
</dbReference>
<accession>A0ABP6Z1P7</accession>
<dbReference type="Proteomes" id="UP001501222">
    <property type="component" value="Unassembled WGS sequence"/>
</dbReference>
<feature type="region of interest" description="Disordered" evidence="1">
    <location>
        <begin position="668"/>
        <end position="693"/>
    </location>
</feature>
<comment type="caution">
    <text evidence="4">The sequence shown here is derived from an EMBL/GenBank/DDBJ whole genome shotgun (WGS) entry which is preliminary data.</text>
</comment>
<evidence type="ECO:0000313" key="5">
    <source>
        <dbReference type="Proteomes" id="UP001501222"/>
    </source>
</evidence>
<keyword evidence="2" id="KW-0812">Transmembrane</keyword>
<feature type="compositionally biased region" description="Pro residues" evidence="1">
    <location>
        <begin position="453"/>
        <end position="480"/>
    </location>
</feature>
<dbReference type="Pfam" id="PF00656">
    <property type="entry name" value="Peptidase_C14"/>
    <property type="match status" value="1"/>
</dbReference>
<evidence type="ECO:0000256" key="2">
    <source>
        <dbReference type="SAM" id="Phobius"/>
    </source>
</evidence>
<dbReference type="InterPro" id="IPR027417">
    <property type="entry name" value="P-loop_NTPase"/>
</dbReference>
<evidence type="ECO:0000313" key="4">
    <source>
        <dbReference type="EMBL" id="GAA3596563.1"/>
    </source>
</evidence>
<feature type="compositionally biased region" description="Pro residues" evidence="1">
    <location>
        <begin position="668"/>
        <end position="678"/>
    </location>
</feature>
<dbReference type="InterPro" id="IPR029030">
    <property type="entry name" value="Caspase-like_dom_sf"/>
</dbReference>
<dbReference type="InterPro" id="IPR018247">
    <property type="entry name" value="EF_Hand_1_Ca_BS"/>
</dbReference>
<feature type="compositionally biased region" description="Pro residues" evidence="1">
    <location>
        <begin position="416"/>
        <end position="435"/>
    </location>
</feature>
<feature type="compositionally biased region" description="Pro residues" evidence="1">
    <location>
        <begin position="505"/>
        <end position="516"/>
    </location>
</feature>
<feature type="transmembrane region" description="Helical" evidence="2">
    <location>
        <begin position="587"/>
        <end position="605"/>
    </location>
</feature>
<feature type="transmembrane region" description="Helical" evidence="2">
    <location>
        <begin position="617"/>
        <end position="635"/>
    </location>
</feature>
<dbReference type="Gene3D" id="3.40.50.1460">
    <property type="match status" value="1"/>
</dbReference>
<organism evidence="4 5">
    <name type="scientific">Kribbella ginsengisoli</name>
    <dbReference type="NCBI Taxonomy" id="363865"/>
    <lineage>
        <taxon>Bacteria</taxon>
        <taxon>Bacillati</taxon>
        <taxon>Actinomycetota</taxon>
        <taxon>Actinomycetes</taxon>
        <taxon>Propionibacteriales</taxon>
        <taxon>Kribbellaceae</taxon>
        <taxon>Kribbella</taxon>
    </lineage>
</organism>